<feature type="chain" id="PRO_5009860298" description="DUF2155 domain-containing protein" evidence="2">
    <location>
        <begin position="21"/>
        <end position="218"/>
    </location>
</feature>
<gene>
    <name evidence="3" type="ORF">SIDU_13570</name>
</gene>
<evidence type="ECO:0008006" key="5">
    <source>
        <dbReference type="Google" id="ProtNLM"/>
    </source>
</evidence>
<feature type="signal peptide" evidence="2">
    <location>
        <begin position="1"/>
        <end position="20"/>
    </location>
</feature>
<feature type="compositionally biased region" description="Basic and acidic residues" evidence="1">
    <location>
        <begin position="167"/>
        <end position="176"/>
    </location>
</feature>
<protein>
    <recommendedName>
        <fullName evidence="5">DUF2155 domain-containing protein</fullName>
    </recommendedName>
</protein>
<accession>A0A1L5BU80</accession>
<evidence type="ECO:0000256" key="1">
    <source>
        <dbReference type="SAM" id="MobiDB-lite"/>
    </source>
</evidence>
<dbReference type="KEGG" id="sinb:SIDU_13570"/>
<feature type="compositionally biased region" description="Polar residues" evidence="1">
    <location>
        <begin position="183"/>
        <end position="194"/>
    </location>
</feature>
<dbReference type="InterPro" id="IPR019225">
    <property type="entry name" value="DUF2155"/>
</dbReference>
<feature type="compositionally biased region" description="Low complexity" evidence="1">
    <location>
        <begin position="195"/>
        <end position="218"/>
    </location>
</feature>
<dbReference type="Proteomes" id="UP000004550">
    <property type="component" value="Chromosome"/>
</dbReference>
<sequence>MTRRPAGRFLPILGCALVLAGCGGDDLPTQNQGGPVRIEGQKIRNGDESPLTGTPMNERVAVIGLLNKRNGITTDLTMKPGEALRVGDAIVRLQACETTAPWENVQETGAFVQLDVRSTADNKWRRNFSGWLFRERPDRNVVQHPVYDVWVRSCTMSWPETGPDTVKLGDKGEASDGARANASPASGENASSAQTPEPAASTPRPAPSATPSNAPAND</sequence>
<proteinExistence type="predicted"/>
<dbReference type="Pfam" id="PF09923">
    <property type="entry name" value="DUF2155"/>
    <property type="match status" value="1"/>
</dbReference>
<name>A0A1L5BU80_SPHIB</name>
<feature type="region of interest" description="Disordered" evidence="1">
    <location>
        <begin position="158"/>
        <end position="218"/>
    </location>
</feature>
<evidence type="ECO:0000313" key="4">
    <source>
        <dbReference type="Proteomes" id="UP000004550"/>
    </source>
</evidence>
<dbReference type="EMBL" id="CP013070">
    <property type="protein sequence ID" value="APL96382.1"/>
    <property type="molecule type" value="Genomic_DNA"/>
</dbReference>
<evidence type="ECO:0000313" key="3">
    <source>
        <dbReference type="EMBL" id="APL96382.1"/>
    </source>
</evidence>
<dbReference type="PROSITE" id="PS51257">
    <property type="entry name" value="PROKAR_LIPOPROTEIN"/>
    <property type="match status" value="1"/>
</dbReference>
<dbReference type="AlphaFoldDB" id="A0A1L5BU80"/>
<evidence type="ECO:0000256" key="2">
    <source>
        <dbReference type="SAM" id="SignalP"/>
    </source>
</evidence>
<reference evidence="3 4" key="1">
    <citation type="journal article" date="2012" name="J. Bacteriol.">
        <title>Genome sequence of Sphingobium indicum B90A, a hexachlorocyclohexane-degrading bacterium.</title>
        <authorList>
            <person name="Anand S."/>
            <person name="Sangwan N."/>
            <person name="Lata P."/>
            <person name="Kaur J."/>
            <person name="Dua A."/>
            <person name="Singh A.K."/>
            <person name="Verma M."/>
            <person name="Kaur J."/>
            <person name="Khurana J.P."/>
            <person name="Khurana P."/>
            <person name="Mathur S."/>
            <person name="Lal R."/>
        </authorList>
    </citation>
    <scope>NUCLEOTIDE SEQUENCE [LARGE SCALE GENOMIC DNA]</scope>
    <source>
        <strain evidence="4">DSM 16412 / CCM 7286 / MTCC 6364 / B90A</strain>
    </source>
</reference>
<keyword evidence="2" id="KW-0732">Signal</keyword>
<organism evidence="3 4">
    <name type="scientific">Sphingobium indicum (strain DSM 16412 / CCM 7286 / MTCC 6364 / B90A)</name>
    <dbReference type="NCBI Taxonomy" id="861109"/>
    <lineage>
        <taxon>Bacteria</taxon>
        <taxon>Pseudomonadati</taxon>
        <taxon>Pseudomonadota</taxon>
        <taxon>Alphaproteobacteria</taxon>
        <taxon>Sphingomonadales</taxon>
        <taxon>Sphingomonadaceae</taxon>
        <taxon>Sphingobium</taxon>
    </lineage>
</organism>